<gene>
    <name evidence="1" type="ORF">V6N11_070405</name>
</gene>
<dbReference type="Proteomes" id="UP001396334">
    <property type="component" value="Unassembled WGS sequence"/>
</dbReference>
<reference evidence="1 2" key="1">
    <citation type="journal article" date="2024" name="G3 (Bethesda)">
        <title>Genome assembly of Hibiscus sabdariffa L. provides insights into metabolisms of medicinal natural products.</title>
        <authorList>
            <person name="Kim T."/>
        </authorList>
    </citation>
    <scope>NUCLEOTIDE SEQUENCE [LARGE SCALE GENOMIC DNA]</scope>
    <source>
        <strain evidence="1">TK-2024</strain>
        <tissue evidence="1">Old leaves</tissue>
    </source>
</reference>
<organism evidence="1 2">
    <name type="scientific">Hibiscus sabdariffa</name>
    <name type="common">roselle</name>
    <dbReference type="NCBI Taxonomy" id="183260"/>
    <lineage>
        <taxon>Eukaryota</taxon>
        <taxon>Viridiplantae</taxon>
        <taxon>Streptophyta</taxon>
        <taxon>Embryophyta</taxon>
        <taxon>Tracheophyta</taxon>
        <taxon>Spermatophyta</taxon>
        <taxon>Magnoliopsida</taxon>
        <taxon>eudicotyledons</taxon>
        <taxon>Gunneridae</taxon>
        <taxon>Pentapetalae</taxon>
        <taxon>rosids</taxon>
        <taxon>malvids</taxon>
        <taxon>Malvales</taxon>
        <taxon>Malvaceae</taxon>
        <taxon>Malvoideae</taxon>
        <taxon>Hibiscus</taxon>
    </lineage>
</organism>
<name>A0ABR2QFB0_9ROSI</name>
<sequence length="81" mass="9276">MGFKPLQEITDSGSRKYMDLWAKAVDEKFNEGLSNAISDNVIETHSEGDTCSAFFSEMEPFKLIKKGKKREKIQLFVRTAR</sequence>
<evidence type="ECO:0000313" key="2">
    <source>
        <dbReference type="Proteomes" id="UP001396334"/>
    </source>
</evidence>
<evidence type="ECO:0000313" key="1">
    <source>
        <dbReference type="EMBL" id="KAK8999229.1"/>
    </source>
</evidence>
<proteinExistence type="predicted"/>
<dbReference type="EMBL" id="JBBPBN010000040">
    <property type="protein sequence ID" value="KAK8999229.1"/>
    <property type="molecule type" value="Genomic_DNA"/>
</dbReference>
<protein>
    <submittedName>
        <fullName evidence="1">Uncharacterized protein</fullName>
    </submittedName>
</protein>
<accession>A0ABR2QFB0</accession>
<comment type="caution">
    <text evidence="1">The sequence shown here is derived from an EMBL/GenBank/DDBJ whole genome shotgun (WGS) entry which is preliminary data.</text>
</comment>
<keyword evidence="2" id="KW-1185">Reference proteome</keyword>